<dbReference type="UniPathway" id="UPA00251">
    <property type="reaction ID" value="UER00322"/>
</dbReference>
<dbReference type="GO" id="GO:0006782">
    <property type="term" value="P:protoporphyrinogen IX biosynthetic process"/>
    <property type="evidence" value="ECO:0007669"/>
    <property type="project" value="UniProtKB-UniPathway"/>
</dbReference>
<dbReference type="Pfam" id="PF01218">
    <property type="entry name" value="Coprogen_oxidas"/>
    <property type="match status" value="1"/>
</dbReference>
<dbReference type="InterPro" id="IPR001260">
    <property type="entry name" value="Coprogen_oxidase_aer"/>
</dbReference>
<gene>
    <name evidence="2" type="ORF">PECAL_1P22290</name>
</gene>
<evidence type="ECO:0000313" key="2">
    <source>
        <dbReference type="EMBL" id="CAH0365774.1"/>
    </source>
</evidence>
<dbReference type="SUPFAM" id="SSF102886">
    <property type="entry name" value="Coproporphyrinogen III oxidase"/>
    <property type="match status" value="1"/>
</dbReference>
<feature type="chain" id="PRO_5035312936" description="Coproporphyrinogen oxidase" evidence="1">
    <location>
        <begin position="16"/>
        <end position="333"/>
    </location>
</feature>
<dbReference type="GO" id="GO:0005737">
    <property type="term" value="C:cytoplasm"/>
    <property type="evidence" value="ECO:0007669"/>
    <property type="project" value="TreeGrafter"/>
</dbReference>
<dbReference type="PANTHER" id="PTHR10755:SF3">
    <property type="entry name" value="COPROPORPHYRINOGEN OXIDASE"/>
    <property type="match status" value="1"/>
</dbReference>
<sequence>MRLAVLLLAVATTDALLNSLKRLVRRKPQQPQHASATAFGAFKDFLAEQQEVMCNAVEALDGTSSFGEDAWTRGDGSHGLTRVIADGALVEKGCISTSYIQGTLTKARAEAMCSRGRENVKAGDRFEAAALSLVLHAKSPHVPTLRGDARCFVVFDENDEPREAWYGGGCDLTPCYVVEDDIRGFHAHWRDVCKGRYQDMKQTCDGYFYLPLRQEHRGVGGVFWDDDASADADALARRVLETMIASWAPIVARRRGDAVAEAQRQWQLLRRGRYLEFNLLNDRGVRFGLSPDAIERIMVSAPPLIAWQYKAEPAIGSPEARLVDVLRKPRSWA</sequence>
<protein>
    <recommendedName>
        <fullName evidence="4">Coproporphyrinogen oxidase</fullName>
    </recommendedName>
</protein>
<name>A0A8J2SDV1_9STRA</name>
<dbReference type="OrthoDB" id="15318at2759"/>
<accession>A0A8J2SDV1</accession>
<dbReference type="EMBL" id="CAKKNE010000001">
    <property type="protein sequence ID" value="CAH0365774.1"/>
    <property type="molecule type" value="Genomic_DNA"/>
</dbReference>
<keyword evidence="3" id="KW-1185">Reference proteome</keyword>
<dbReference type="PANTHER" id="PTHR10755">
    <property type="entry name" value="COPROPORPHYRINOGEN III OXIDASE, MITOCHONDRIAL"/>
    <property type="match status" value="1"/>
</dbReference>
<feature type="signal peptide" evidence="1">
    <location>
        <begin position="1"/>
        <end position="15"/>
    </location>
</feature>
<organism evidence="2 3">
    <name type="scientific">Pelagomonas calceolata</name>
    <dbReference type="NCBI Taxonomy" id="35677"/>
    <lineage>
        <taxon>Eukaryota</taxon>
        <taxon>Sar</taxon>
        <taxon>Stramenopiles</taxon>
        <taxon>Ochrophyta</taxon>
        <taxon>Pelagophyceae</taxon>
        <taxon>Pelagomonadales</taxon>
        <taxon>Pelagomonadaceae</taxon>
        <taxon>Pelagomonas</taxon>
    </lineage>
</organism>
<dbReference type="InterPro" id="IPR036406">
    <property type="entry name" value="Coprogen_oxidase_aer_sf"/>
</dbReference>
<dbReference type="AlphaFoldDB" id="A0A8J2SDV1"/>
<comment type="caution">
    <text evidence="2">The sequence shown here is derived from an EMBL/GenBank/DDBJ whole genome shotgun (WGS) entry which is preliminary data.</text>
</comment>
<proteinExistence type="predicted"/>
<dbReference type="PRINTS" id="PR00073">
    <property type="entry name" value="COPRGNOXDASE"/>
</dbReference>
<dbReference type="Proteomes" id="UP000789595">
    <property type="component" value="Unassembled WGS sequence"/>
</dbReference>
<evidence type="ECO:0000256" key="1">
    <source>
        <dbReference type="SAM" id="SignalP"/>
    </source>
</evidence>
<evidence type="ECO:0000313" key="3">
    <source>
        <dbReference type="Proteomes" id="UP000789595"/>
    </source>
</evidence>
<dbReference type="GO" id="GO:0004109">
    <property type="term" value="F:coproporphyrinogen oxidase activity"/>
    <property type="evidence" value="ECO:0007669"/>
    <property type="project" value="InterPro"/>
</dbReference>
<evidence type="ECO:0008006" key="4">
    <source>
        <dbReference type="Google" id="ProtNLM"/>
    </source>
</evidence>
<reference evidence="2" key="1">
    <citation type="submission" date="2021-11" db="EMBL/GenBank/DDBJ databases">
        <authorList>
            <consortium name="Genoscope - CEA"/>
            <person name="William W."/>
        </authorList>
    </citation>
    <scope>NUCLEOTIDE SEQUENCE</scope>
</reference>
<dbReference type="PIRSF" id="PIRSF000166">
    <property type="entry name" value="Coproporphyri_ox"/>
    <property type="match status" value="1"/>
</dbReference>
<dbReference type="Gene3D" id="3.40.1500.10">
    <property type="entry name" value="Coproporphyrinogen III oxidase, aerobic"/>
    <property type="match status" value="1"/>
</dbReference>
<keyword evidence="1" id="KW-0732">Signal</keyword>